<keyword evidence="2" id="KW-0808">Transferase</keyword>
<reference evidence="1" key="1">
    <citation type="journal article" date="2009" name="PLoS Genet.">
        <title>Sequencing, mapping, and analysis of 27,455 maize full-length cDNAs.</title>
        <authorList>
            <person name="Soderlund C."/>
            <person name="Descour A."/>
            <person name="Kudrna D."/>
            <person name="Bomhoff M."/>
            <person name="Boyd L."/>
            <person name="Currie J."/>
            <person name="Angelova A."/>
            <person name="Collura K."/>
            <person name="Wissotski M."/>
            <person name="Ashley E."/>
            <person name="Morrow D."/>
            <person name="Fernandes J."/>
            <person name="Walbot V."/>
            <person name="Yu Y."/>
        </authorList>
    </citation>
    <scope>NUCLEOTIDE SEQUENCE</scope>
    <source>
        <strain evidence="1">B73</strain>
    </source>
</reference>
<protein>
    <submittedName>
        <fullName evidence="2">Glucosamine fructose-6-phosphate aminotransferase1</fullName>
    </submittedName>
</protein>
<sequence>MQHIFKVFWTFMKHALGRSSTKTSLLFTKNTRSETKMAVMQALNLTQGTFNDRYLGLPVRFGQSRTKTS</sequence>
<dbReference type="EMBL" id="BT070074">
    <property type="protein sequence ID" value="ACN36971.1"/>
    <property type="molecule type" value="mRNA"/>
</dbReference>
<keyword evidence="2" id="KW-0032">Aminotransferase</keyword>
<dbReference type="GO" id="GO:0008483">
    <property type="term" value="F:transaminase activity"/>
    <property type="evidence" value="ECO:0007669"/>
    <property type="project" value="UniProtKB-KW"/>
</dbReference>
<accession>C0PP55</accession>
<organism evidence="1">
    <name type="scientific">Zea mays</name>
    <name type="common">Maize</name>
    <dbReference type="NCBI Taxonomy" id="4577"/>
    <lineage>
        <taxon>Eukaryota</taxon>
        <taxon>Viridiplantae</taxon>
        <taxon>Streptophyta</taxon>
        <taxon>Embryophyta</taxon>
        <taxon>Tracheophyta</taxon>
        <taxon>Spermatophyta</taxon>
        <taxon>Magnoliopsida</taxon>
        <taxon>Liliopsida</taxon>
        <taxon>Poales</taxon>
        <taxon>Poaceae</taxon>
        <taxon>PACMAD clade</taxon>
        <taxon>Panicoideae</taxon>
        <taxon>Andropogonodae</taxon>
        <taxon>Andropogoneae</taxon>
        <taxon>Tripsacinae</taxon>
        <taxon>Zea</taxon>
    </lineage>
</organism>
<dbReference type="AlphaFoldDB" id="C0PP55"/>
<dbReference type="EMBL" id="CM007649">
    <property type="protein sequence ID" value="ONM42123.1"/>
    <property type="molecule type" value="Genomic_DNA"/>
</dbReference>
<name>C0PP55_MAIZE</name>
<proteinExistence type="evidence at transcript level"/>
<evidence type="ECO:0000313" key="2">
    <source>
        <dbReference type="EMBL" id="ONM42123.1"/>
    </source>
</evidence>
<evidence type="ECO:0000313" key="1">
    <source>
        <dbReference type="EMBL" id="ACN36971.1"/>
    </source>
</evidence>
<reference evidence="2" key="2">
    <citation type="submission" date="2015-12" db="EMBL/GenBank/DDBJ databases">
        <title>Update maize B73 reference genome by single molecule sequencing technologies.</title>
        <authorList>
            <consortium name="Maize Genome Sequencing Project"/>
            <person name="Ware D."/>
        </authorList>
    </citation>
    <scope>NUCLEOTIDE SEQUENCE [LARGE SCALE GENOMIC DNA]</scope>
    <source>
        <tissue evidence="2">Seedling</tissue>
    </source>
</reference>
<gene>
    <name evidence="2" type="ORF">ZEAMMB73_Zm00001d044646</name>
</gene>